<dbReference type="PRINTS" id="PR00783">
    <property type="entry name" value="MINTRINSICP"/>
</dbReference>
<dbReference type="PANTHER" id="PTHR19139">
    <property type="entry name" value="AQUAPORIN TRANSPORTER"/>
    <property type="match status" value="1"/>
</dbReference>
<feature type="transmembrane region" description="Helical" evidence="8">
    <location>
        <begin position="161"/>
        <end position="182"/>
    </location>
</feature>
<evidence type="ECO:0000256" key="8">
    <source>
        <dbReference type="SAM" id="Phobius"/>
    </source>
</evidence>
<dbReference type="SUPFAM" id="SSF81338">
    <property type="entry name" value="Aquaporin-like"/>
    <property type="match status" value="1"/>
</dbReference>
<comment type="similarity">
    <text evidence="2 6">Belongs to the MIP/aquaporin (TC 1.A.8) family.</text>
</comment>
<dbReference type="InterPro" id="IPR023271">
    <property type="entry name" value="Aquaporin-like"/>
</dbReference>
<evidence type="ECO:0000256" key="4">
    <source>
        <dbReference type="ARBA" id="ARBA00022989"/>
    </source>
</evidence>
<feature type="transmembrane region" description="Helical" evidence="8">
    <location>
        <begin position="273"/>
        <end position="293"/>
    </location>
</feature>
<dbReference type="GO" id="GO:0015250">
    <property type="term" value="F:water channel activity"/>
    <property type="evidence" value="ECO:0007669"/>
    <property type="project" value="TreeGrafter"/>
</dbReference>
<feature type="transmembrane region" description="Helical" evidence="8">
    <location>
        <begin position="69"/>
        <end position="89"/>
    </location>
</feature>
<dbReference type="InterPro" id="IPR000425">
    <property type="entry name" value="MIP"/>
</dbReference>
<keyword evidence="3 6" id="KW-0812">Transmembrane</keyword>
<proteinExistence type="inferred from homology"/>
<reference evidence="9" key="1">
    <citation type="submission" date="2023-10" db="EMBL/GenBank/DDBJ databases">
        <authorList>
            <person name="Hackl T."/>
        </authorList>
    </citation>
    <scope>NUCLEOTIDE SEQUENCE</scope>
</reference>
<evidence type="ECO:0000256" key="6">
    <source>
        <dbReference type="RuleBase" id="RU000477"/>
    </source>
</evidence>
<dbReference type="GO" id="GO:0005886">
    <property type="term" value="C:plasma membrane"/>
    <property type="evidence" value="ECO:0007669"/>
    <property type="project" value="TreeGrafter"/>
</dbReference>
<dbReference type="Gene3D" id="1.20.1080.10">
    <property type="entry name" value="Glycerol uptake facilitator protein"/>
    <property type="match status" value="1"/>
</dbReference>
<comment type="subcellular location">
    <subcellularLocation>
        <location evidence="1">Membrane</location>
        <topology evidence="1">Multi-pass membrane protein</topology>
    </subcellularLocation>
</comment>
<keyword evidence="5 8" id="KW-0472">Membrane</keyword>
<evidence type="ECO:0000256" key="3">
    <source>
        <dbReference type="ARBA" id="ARBA00022692"/>
    </source>
</evidence>
<evidence type="ECO:0000313" key="9">
    <source>
        <dbReference type="EMBL" id="CAJ2510591.1"/>
    </source>
</evidence>
<evidence type="ECO:0000256" key="7">
    <source>
        <dbReference type="SAM" id="MobiDB-lite"/>
    </source>
</evidence>
<sequence>MSNENGDPESQGDAADGPPSFIRRRLGRMQNIPIGPGHKQNLHVTTSRGRIYLLDQFNEKVPEPVKNHAIAVLSEFVGTFLFMFIGIAGNSTVDNDPANKIQFAGGEISANPAKGLYVALVWGLSIIVNAWAFFRISGGLFNPAVTMAMMIIRAVNPVRGVLSIITQMVASILAAAICYGLLPPGSLPATKLGDQTSITQGLFIEMFLTAQVVLAIFMLATEKHKATYIAPVGIGLAVFAAVLAGQSYTGASINPARSFAVCVVQGRFPGYHWIYWVGPGLGALLAVAFYLLIRKLEYWTVSPNIDEYQSNVGEKIIAVKDRS</sequence>
<feature type="region of interest" description="Disordered" evidence="7">
    <location>
        <begin position="1"/>
        <end position="21"/>
    </location>
</feature>
<feature type="transmembrane region" description="Helical" evidence="8">
    <location>
        <begin position="202"/>
        <end position="221"/>
    </location>
</feature>
<dbReference type="InterPro" id="IPR034294">
    <property type="entry name" value="Aquaporin_transptr"/>
</dbReference>
<dbReference type="AlphaFoldDB" id="A0AAI8VT44"/>
<evidence type="ECO:0000313" key="10">
    <source>
        <dbReference type="Proteomes" id="UP001295740"/>
    </source>
</evidence>
<organism evidence="9 10">
    <name type="scientific">Anthostomella pinea</name>
    <dbReference type="NCBI Taxonomy" id="933095"/>
    <lineage>
        <taxon>Eukaryota</taxon>
        <taxon>Fungi</taxon>
        <taxon>Dikarya</taxon>
        <taxon>Ascomycota</taxon>
        <taxon>Pezizomycotina</taxon>
        <taxon>Sordariomycetes</taxon>
        <taxon>Xylariomycetidae</taxon>
        <taxon>Xylariales</taxon>
        <taxon>Xylariaceae</taxon>
        <taxon>Anthostomella</taxon>
    </lineage>
</organism>
<name>A0AAI8VT44_9PEZI</name>
<evidence type="ECO:0000256" key="2">
    <source>
        <dbReference type="ARBA" id="ARBA00006175"/>
    </source>
</evidence>
<evidence type="ECO:0000256" key="1">
    <source>
        <dbReference type="ARBA" id="ARBA00004141"/>
    </source>
</evidence>
<feature type="transmembrane region" description="Helical" evidence="8">
    <location>
        <begin position="228"/>
        <end position="248"/>
    </location>
</feature>
<keyword evidence="4 8" id="KW-1133">Transmembrane helix</keyword>
<evidence type="ECO:0000256" key="5">
    <source>
        <dbReference type="ARBA" id="ARBA00023136"/>
    </source>
</evidence>
<comment type="caution">
    <text evidence="9">The sequence shown here is derived from an EMBL/GenBank/DDBJ whole genome shotgun (WGS) entry which is preliminary data.</text>
</comment>
<protein>
    <submittedName>
        <fullName evidence="9">Uu.00g062160.m01.CDS01</fullName>
    </submittedName>
</protein>
<dbReference type="Pfam" id="PF00230">
    <property type="entry name" value="MIP"/>
    <property type="match status" value="1"/>
</dbReference>
<feature type="transmembrane region" description="Helical" evidence="8">
    <location>
        <begin position="116"/>
        <end position="141"/>
    </location>
</feature>
<keyword evidence="10" id="KW-1185">Reference proteome</keyword>
<gene>
    <name evidence="9" type="ORF">KHLLAP_LOCUS11059</name>
</gene>
<dbReference type="Proteomes" id="UP001295740">
    <property type="component" value="Unassembled WGS sequence"/>
</dbReference>
<keyword evidence="6" id="KW-0813">Transport</keyword>
<dbReference type="PANTHER" id="PTHR19139:SF199">
    <property type="entry name" value="MIP17260P"/>
    <property type="match status" value="1"/>
</dbReference>
<accession>A0AAI8VT44</accession>
<dbReference type="EMBL" id="CAUWAG010000018">
    <property type="protein sequence ID" value="CAJ2510591.1"/>
    <property type="molecule type" value="Genomic_DNA"/>
</dbReference>